<reference evidence="2 3" key="1">
    <citation type="submission" date="2023-08" db="EMBL/GenBank/DDBJ databases">
        <title>Pleionea litopenaei sp. nov., isolated from stomach of juvenile Litopenaeus vannamei.</title>
        <authorList>
            <person name="Rho A.M."/>
            <person name="Hwang C.Y."/>
        </authorList>
    </citation>
    <scope>NUCLEOTIDE SEQUENCE [LARGE SCALE GENOMIC DNA]</scope>
    <source>
        <strain evidence="2 3">HL-JVS1</strain>
    </source>
</reference>
<keyword evidence="3" id="KW-1185">Reference proteome</keyword>
<evidence type="ECO:0000313" key="2">
    <source>
        <dbReference type="EMBL" id="WMS86642.1"/>
    </source>
</evidence>
<feature type="domain" description="Phasin" evidence="1">
    <location>
        <begin position="9"/>
        <end position="106"/>
    </location>
</feature>
<dbReference type="EMBL" id="CP133548">
    <property type="protein sequence ID" value="WMS86642.1"/>
    <property type="molecule type" value="Genomic_DNA"/>
</dbReference>
<accession>A0AA51RSA9</accession>
<sequence length="122" mass="13402">MFAQVFSSMADQSKTMFEPAFEFNRIALGQAQKVAEKQLALVNDYAKLGLSQLGQAAKISSVEDLKAVSEAQLKASQELSDKMVKDANDWAALGQSMTEEWKTFAESKFESAVKETTKAAKK</sequence>
<dbReference type="Pfam" id="PF09361">
    <property type="entry name" value="Phasin_2"/>
    <property type="match status" value="1"/>
</dbReference>
<dbReference type="KEGG" id="plei:Q9312_15580"/>
<proteinExistence type="predicted"/>
<name>A0AA51RSA9_9GAMM</name>
<protein>
    <submittedName>
        <fullName evidence="2">Phasin family protein</fullName>
    </submittedName>
</protein>
<evidence type="ECO:0000259" key="1">
    <source>
        <dbReference type="Pfam" id="PF09361"/>
    </source>
</evidence>
<evidence type="ECO:0000313" key="3">
    <source>
        <dbReference type="Proteomes" id="UP001239782"/>
    </source>
</evidence>
<organism evidence="2 3">
    <name type="scientific">Pleionea litopenaei</name>
    <dbReference type="NCBI Taxonomy" id="3070815"/>
    <lineage>
        <taxon>Bacteria</taxon>
        <taxon>Pseudomonadati</taxon>
        <taxon>Pseudomonadota</taxon>
        <taxon>Gammaproteobacteria</taxon>
        <taxon>Oceanospirillales</taxon>
        <taxon>Pleioneaceae</taxon>
        <taxon>Pleionea</taxon>
    </lineage>
</organism>
<dbReference type="Proteomes" id="UP001239782">
    <property type="component" value="Chromosome"/>
</dbReference>
<gene>
    <name evidence="2" type="ORF">Q9312_15580</name>
</gene>
<dbReference type="InterPro" id="IPR018968">
    <property type="entry name" value="Phasin"/>
</dbReference>
<dbReference type="RefSeq" id="WP_309201787.1">
    <property type="nucleotide sequence ID" value="NZ_CP133548.1"/>
</dbReference>
<dbReference type="AlphaFoldDB" id="A0AA51RSA9"/>